<dbReference type="PANTHER" id="PTHR46005">
    <property type="entry name" value="RHO GTPASE-ACTIVATING PROTEIN 190"/>
    <property type="match status" value="1"/>
</dbReference>
<feature type="region of interest" description="Disordered" evidence="1">
    <location>
        <begin position="1702"/>
        <end position="1734"/>
    </location>
</feature>
<dbReference type="InterPro" id="IPR051978">
    <property type="entry name" value="Rho-GAP_domain"/>
</dbReference>
<feature type="compositionally biased region" description="Polar residues" evidence="1">
    <location>
        <begin position="1100"/>
        <end position="1129"/>
    </location>
</feature>
<feature type="compositionally biased region" description="Polar residues" evidence="1">
    <location>
        <begin position="1603"/>
        <end position="1612"/>
    </location>
</feature>
<feature type="compositionally biased region" description="Low complexity" evidence="1">
    <location>
        <begin position="1183"/>
        <end position="1195"/>
    </location>
</feature>
<reference evidence="4" key="1">
    <citation type="submission" date="2016-04" db="UniProtKB">
        <authorList>
            <consortium name="WormBaseParasite"/>
        </authorList>
    </citation>
    <scope>IDENTIFICATION</scope>
</reference>
<feature type="region of interest" description="Disordered" evidence="1">
    <location>
        <begin position="1175"/>
        <end position="1223"/>
    </location>
</feature>
<organism evidence="4">
    <name type="scientific">Hydatigena taeniaeformis</name>
    <name type="common">Feline tapeworm</name>
    <name type="synonym">Taenia taeniaeformis</name>
    <dbReference type="NCBI Taxonomy" id="6205"/>
    <lineage>
        <taxon>Eukaryota</taxon>
        <taxon>Metazoa</taxon>
        <taxon>Spiralia</taxon>
        <taxon>Lophotrochozoa</taxon>
        <taxon>Platyhelminthes</taxon>
        <taxon>Cestoda</taxon>
        <taxon>Eucestoda</taxon>
        <taxon>Cyclophyllidea</taxon>
        <taxon>Taeniidae</taxon>
        <taxon>Hydatigera</taxon>
    </lineage>
</organism>
<sequence>MYVAPNPVIRPKVTPDPVEVAEETSSTNQSDSDLIPTYTVSIIGDPRSGKSCFCNRFVYSHPDWYQEGHPSVLSEADFCKPVVNSDHWLYWGTVTRRLDDGASVRFCVIEQTEFLSDITSLPFSSKSLSISSNSCTASYSSHSANPITVSGPTNTSNSTPILSKELHSSDRLHNYILRCTATKICSPGKLRYYCIDQLGHQERYKQECFPHMGPFEVHGFLVIYDVSRRASCHETPDLQQQQLSFLIDVLSLISKRKKPVVVVAAKRDTVDEQCLSSVTQFLQKSADFRKIPIVEASAHRNINVELAFLTLARLLENSGNSSKSRSSKLKLLSYQEATREQDEHQRRLREAFVNRVSLSPAGFLTDWPTFLSRYSHQGDVARFIDLWGSEVARETFEQFTAQRKTETKRRHMAKLPEALSTMLLYVGPVTNRSPNELLRRLRAHSHFDQFFVSEEISDDNLIQRPSTRRNLQEDDSRIPFALALKEPPDNGDSPFMESLKSLIFAEAWATNMAVFEEALLQWQINSSASGSFASILPGQSFDSEQLSHIQPGSVLGQEDQLEVYQKFQECLRLNTREEFLDLLLESLPQFIRAASAYMNCIGDTFFKMAPSPFRQVQAATASQPHSEPNRSRPISPASEPLTIPLRSVQLPPADIRLCAVLAPPRGAKEQQLAMIKNSIASDIRYRAMDYMPSERQTCLTSNLDILLLRASQPEASPLLLPSSTIYRHYSCSFMDQQDPLQLTFPLPHCPAYQTGRCMDTVFESLCSGTRWSVGETQNSFSSHLSCVLGQGDKRLCVAVCAVCTDLVAANAGINLFRAAGFVPEGATSPSLLTSSLFPSCVTQNLVSSWPLASTILTPVDTLVASVIGDSAISPVLGTVQASFLSHHELLTLATNPRRSPDVFDGVVLLLSIDEGISSTSCGAFPPCTCGKGAGATYCCKCYRGASDCSHTTPRPRSLYSRATAIKALAEHLAPMPHLIILAISGSSTIARLEICHGSASSPTLLLNSTAGSSPQRPITGTSLSDFVAEGTKYSTGEDEAENDNVKGTPILGGVSRSGTKLRPNFVLVTLYISPDALSDFLSACWTRKLASSEGGRGSSRKTISPKTRNNDESSYVTIQESRFHPTSSPGRLHSHHRRCCHRHYYHNRHHFHRHHHRHHHYHHFHRCSRLSTSNSSGGEAIATSGTSSTFSLSSSNHHPPKLTLTPVPSVPPKRRYGRSSSLPLPSGASLKYSRLFGRGSLEASGLRSRSLCYRQNYSNFEALSSKLDSSFVSRANNFGTIAEVTTAKSSNRLNHQLHTLTSTLDPLTGYCSSIASSCSPCPVASSFPSLAPFAYDKASSASSPEPAFLKFSEGLSPLPPDDVDPVTPLHILPLMERWMRRKQNEAYWLHEQRERKDVEGEDKSWNKEIFHTTDDALQFGAVYLVPCPHIHRFTSNPPPNPQEQTALSVSHSSMSKQHPFGKKSLDLGLANRGGPNSHHHGHNHQHQTNSGGSAFTTTSATCGGVSSFLTSGIRAVTSGFSRPRERRRSISTPCGGEAFTSTTAGGMMVVGGGVAPVISASNTPSSSTPGSSRAADLSLACMLPGSEPPLRTGIGIGGSYATETTSKASTPSFPFDEIDGPGGDGGGRLASSGESLLPRLWVSSLNQLMELMSTVRPSVGGGGEGSSTGIKRGVLTPQPRHWHLPSCLHRLCIPRQNLPSPLPPSLSSLPTSRRHPTSNTNASSTNPLEEHSSFMPSCTSHYHCQTDAIAAPPPGSRHLPVNTTEQSYSTSQHRVQQQQRHQLSTASLSSFQSNRRSVVDLPTSSECLDVGQGSCTNPPISSRSTTCLAAAAASAASSRLSPPLTLVPFGKFSTGSSGISGRRNRRNVLSLFGGKTNAFSTEPQQQHNNIHASTSVNVTTSSGGASFPSTPVHEPSTTSAIAAPVMLAFGHFKAKSATPPLQNAASSPRSSSITNTSNSSG</sequence>
<dbReference type="GO" id="GO:0003924">
    <property type="term" value="F:GTPase activity"/>
    <property type="evidence" value="ECO:0007669"/>
    <property type="project" value="InterPro"/>
</dbReference>
<dbReference type="PANTHER" id="PTHR46005:SF4">
    <property type="entry name" value="RHO GTPASE-ACTIVATING PROTEIN 190"/>
    <property type="match status" value="1"/>
</dbReference>
<feature type="region of interest" description="Disordered" evidence="1">
    <location>
        <begin position="1091"/>
        <end position="1134"/>
    </location>
</feature>
<evidence type="ECO:0000313" key="4">
    <source>
        <dbReference type="WBParaSite" id="TTAC_0000044601-mRNA-1"/>
    </source>
</evidence>
<feature type="region of interest" description="Disordered" evidence="1">
    <location>
        <begin position="1937"/>
        <end position="1961"/>
    </location>
</feature>
<name>A0A158RDE0_HYDTA</name>
<accession>A0A158RDE0</accession>
<dbReference type="PRINTS" id="PR00449">
    <property type="entry name" value="RASTRNSFRMNG"/>
</dbReference>
<reference evidence="2 3" key="2">
    <citation type="submission" date="2018-11" db="EMBL/GenBank/DDBJ databases">
        <authorList>
            <consortium name="Pathogen Informatics"/>
        </authorList>
    </citation>
    <scope>NUCLEOTIDE SEQUENCE [LARGE SCALE GENOMIC DNA]</scope>
</reference>
<evidence type="ECO:0000256" key="1">
    <source>
        <dbReference type="SAM" id="MobiDB-lite"/>
    </source>
</evidence>
<feature type="region of interest" description="Disordered" evidence="1">
    <location>
        <begin position="1434"/>
        <end position="1495"/>
    </location>
</feature>
<dbReference type="Proteomes" id="UP000274429">
    <property type="component" value="Unassembled WGS sequence"/>
</dbReference>
<gene>
    <name evidence="2" type="ORF">TTAC_LOCUS447</name>
</gene>
<keyword evidence="3" id="KW-1185">Reference proteome</keyword>
<feature type="region of interest" description="Disordered" evidence="1">
    <location>
        <begin position="616"/>
        <end position="638"/>
    </location>
</feature>
<feature type="compositionally biased region" description="Polar residues" evidence="1">
    <location>
        <begin position="617"/>
        <end position="626"/>
    </location>
</feature>
<proteinExistence type="predicted"/>
<dbReference type="GO" id="GO:0050770">
    <property type="term" value="P:regulation of axonogenesis"/>
    <property type="evidence" value="ECO:0007669"/>
    <property type="project" value="TreeGrafter"/>
</dbReference>
<feature type="compositionally biased region" description="Polar residues" evidence="1">
    <location>
        <begin position="1717"/>
        <end position="1727"/>
    </location>
</feature>
<dbReference type="InterPro" id="IPR001806">
    <property type="entry name" value="Small_GTPase"/>
</dbReference>
<dbReference type="GO" id="GO:0005525">
    <property type="term" value="F:GTP binding"/>
    <property type="evidence" value="ECO:0007669"/>
    <property type="project" value="InterPro"/>
</dbReference>
<evidence type="ECO:0000313" key="2">
    <source>
        <dbReference type="EMBL" id="VDM16466.1"/>
    </source>
</evidence>
<dbReference type="SUPFAM" id="SSF52540">
    <property type="entry name" value="P-loop containing nucleoside triphosphate hydrolases"/>
    <property type="match status" value="1"/>
</dbReference>
<evidence type="ECO:0000313" key="3">
    <source>
        <dbReference type="Proteomes" id="UP000274429"/>
    </source>
</evidence>
<feature type="region of interest" description="Disordered" evidence="1">
    <location>
        <begin position="1518"/>
        <end position="1543"/>
    </location>
</feature>
<dbReference type="GO" id="GO:0005829">
    <property type="term" value="C:cytosol"/>
    <property type="evidence" value="ECO:0007669"/>
    <property type="project" value="TreeGrafter"/>
</dbReference>
<protein>
    <submittedName>
        <fullName evidence="4">G domain-containing protein</fullName>
    </submittedName>
</protein>
<dbReference type="GO" id="GO:0007266">
    <property type="term" value="P:Rho protein signal transduction"/>
    <property type="evidence" value="ECO:0007669"/>
    <property type="project" value="TreeGrafter"/>
</dbReference>
<feature type="compositionally biased region" description="Low complexity" evidence="1">
    <location>
        <begin position="1486"/>
        <end position="1495"/>
    </location>
</feature>
<feature type="region of interest" description="Disordered" evidence="1">
    <location>
        <begin position="1747"/>
        <end position="1773"/>
    </location>
</feature>
<dbReference type="EMBL" id="UYWX01000039">
    <property type="protein sequence ID" value="VDM16466.1"/>
    <property type="molecule type" value="Genomic_DNA"/>
</dbReference>
<dbReference type="WBParaSite" id="TTAC_0000044601-mRNA-1">
    <property type="protein sequence ID" value="TTAC_0000044601-mRNA-1"/>
    <property type="gene ID" value="TTAC_0000044601"/>
</dbReference>
<feature type="region of interest" description="Disordered" evidence="1">
    <location>
        <begin position="1657"/>
        <end position="1676"/>
    </location>
</feature>
<dbReference type="Gene3D" id="3.40.50.300">
    <property type="entry name" value="P-loop containing nucleotide triphosphate hydrolases"/>
    <property type="match status" value="1"/>
</dbReference>
<dbReference type="PROSITE" id="PS51419">
    <property type="entry name" value="RAB"/>
    <property type="match status" value="1"/>
</dbReference>
<feature type="region of interest" description="Disordered" evidence="1">
    <location>
        <begin position="1603"/>
        <end position="1631"/>
    </location>
</feature>
<feature type="compositionally biased region" description="Polar residues" evidence="1">
    <location>
        <begin position="1761"/>
        <end position="1771"/>
    </location>
</feature>
<feature type="compositionally biased region" description="Low complexity" evidence="1">
    <location>
        <begin position="1946"/>
        <end position="1961"/>
    </location>
</feature>
<dbReference type="GO" id="GO:0008361">
    <property type="term" value="P:regulation of cell size"/>
    <property type="evidence" value="ECO:0007669"/>
    <property type="project" value="TreeGrafter"/>
</dbReference>
<dbReference type="Pfam" id="PF00071">
    <property type="entry name" value="Ras"/>
    <property type="match status" value="1"/>
</dbReference>
<dbReference type="STRING" id="6205.A0A158RDE0"/>
<dbReference type="OrthoDB" id="9994905at2759"/>
<dbReference type="InterPro" id="IPR027417">
    <property type="entry name" value="P-loop_NTPase"/>
</dbReference>
<feature type="compositionally biased region" description="Polar residues" evidence="1">
    <location>
        <begin position="1442"/>
        <end position="1456"/>
    </location>
</feature>
<dbReference type="GO" id="GO:0005096">
    <property type="term" value="F:GTPase activator activity"/>
    <property type="evidence" value="ECO:0007669"/>
    <property type="project" value="TreeGrafter"/>
</dbReference>